<feature type="non-terminal residue" evidence="2">
    <location>
        <position position="125"/>
    </location>
</feature>
<evidence type="ECO:0000313" key="3">
    <source>
        <dbReference type="Proteomes" id="UP000578259"/>
    </source>
</evidence>
<keyword evidence="3" id="KW-1185">Reference proteome</keyword>
<name>A0A7K7DNX0_PHEME</name>
<sequence length="125" mass="13060">LLQHRLFLLKRAFSQQDGLEQQDTGLGMGSVSQECQGSVSQECQGSLSQGSVSQECPGQDSGPPSSPAVPQQQGCPSAGQQQQRGTLRPLLPPCLLHPRKRLRAAAPSAAGAALTGDEPISDSEI</sequence>
<organism evidence="2 3">
    <name type="scientific">Pheucticus melanocephalus</name>
    <name type="common">Black-headed grosbeak</name>
    <name type="synonym">Guiraca melanocephala</name>
    <dbReference type="NCBI Taxonomy" id="371919"/>
    <lineage>
        <taxon>Eukaryota</taxon>
        <taxon>Metazoa</taxon>
        <taxon>Chordata</taxon>
        <taxon>Craniata</taxon>
        <taxon>Vertebrata</taxon>
        <taxon>Euteleostomi</taxon>
        <taxon>Archelosauria</taxon>
        <taxon>Archosauria</taxon>
        <taxon>Dinosauria</taxon>
        <taxon>Saurischia</taxon>
        <taxon>Theropoda</taxon>
        <taxon>Coelurosauria</taxon>
        <taxon>Aves</taxon>
        <taxon>Neognathae</taxon>
        <taxon>Neoaves</taxon>
        <taxon>Telluraves</taxon>
        <taxon>Australaves</taxon>
        <taxon>Passeriformes</taxon>
        <taxon>Cardinalidae</taxon>
        <taxon>Pheucticus</taxon>
    </lineage>
</organism>
<comment type="caution">
    <text evidence="2">The sequence shown here is derived from an EMBL/GenBank/DDBJ whole genome shotgun (WGS) entry which is preliminary data.</text>
</comment>
<gene>
    <name evidence="2" type="primary">Brf2</name>
    <name evidence="2" type="ORF">PHEMEL_R15357</name>
</gene>
<feature type="compositionally biased region" description="Low complexity" evidence="1">
    <location>
        <begin position="70"/>
        <end position="96"/>
    </location>
</feature>
<accession>A0A7K7DNX0</accession>
<feature type="compositionally biased region" description="Low complexity" evidence="1">
    <location>
        <begin position="104"/>
        <end position="113"/>
    </location>
</feature>
<dbReference type="AlphaFoldDB" id="A0A7K7DNX0"/>
<dbReference type="EMBL" id="VZSJ01031876">
    <property type="protein sequence ID" value="NWY34801.1"/>
    <property type="molecule type" value="Genomic_DNA"/>
</dbReference>
<feature type="region of interest" description="Disordered" evidence="1">
    <location>
        <begin position="46"/>
        <end position="125"/>
    </location>
</feature>
<proteinExistence type="predicted"/>
<feature type="compositionally biased region" description="Polar residues" evidence="1">
    <location>
        <begin position="46"/>
        <end position="56"/>
    </location>
</feature>
<evidence type="ECO:0000313" key="2">
    <source>
        <dbReference type="EMBL" id="NWY34801.1"/>
    </source>
</evidence>
<protein>
    <submittedName>
        <fullName evidence="2">BRF2 factor</fullName>
    </submittedName>
</protein>
<dbReference type="Proteomes" id="UP000578259">
    <property type="component" value="Unassembled WGS sequence"/>
</dbReference>
<evidence type="ECO:0000256" key="1">
    <source>
        <dbReference type="SAM" id="MobiDB-lite"/>
    </source>
</evidence>
<feature type="non-terminal residue" evidence="2">
    <location>
        <position position="1"/>
    </location>
</feature>
<reference evidence="2 3" key="1">
    <citation type="submission" date="2019-09" db="EMBL/GenBank/DDBJ databases">
        <title>Bird 10,000 Genomes (B10K) Project - Family phase.</title>
        <authorList>
            <person name="Zhang G."/>
        </authorList>
    </citation>
    <scope>NUCLEOTIDE SEQUENCE [LARGE SCALE GENOMIC DNA]</scope>
    <source>
        <strain evidence="2">OUT-0018</strain>
        <tissue evidence="2">Muscle</tissue>
    </source>
</reference>